<dbReference type="GO" id="GO:0005509">
    <property type="term" value="F:calcium ion binding"/>
    <property type="evidence" value="ECO:0007669"/>
    <property type="project" value="TreeGrafter"/>
</dbReference>
<dbReference type="GO" id="GO:0030424">
    <property type="term" value="C:axon"/>
    <property type="evidence" value="ECO:0007669"/>
    <property type="project" value="TreeGrafter"/>
</dbReference>
<dbReference type="GO" id="GO:0030672">
    <property type="term" value="C:synaptic vesicle membrane"/>
    <property type="evidence" value="ECO:0007669"/>
    <property type="project" value="TreeGrafter"/>
</dbReference>
<dbReference type="EMBL" id="JANPWB010000006">
    <property type="protein sequence ID" value="KAJ1178829.1"/>
    <property type="molecule type" value="Genomic_DNA"/>
</dbReference>
<dbReference type="PANTHER" id="PTHR10024:SF175">
    <property type="entry name" value="C2 DOMAIN-CONTAINING PROTEIN"/>
    <property type="match status" value="1"/>
</dbReference>
<evidence type="ECO:0000313" key="4">
    <source>
        <dbReference type="Proteomes" id="UP001066276"/>
    </source>
</evidence>
<dbReference type="SUPFAM" id="SSF49562">
    <property type="entry name" value="C2 domain (Calcium/lipid-binding domain, CaLB)"/>
    <property type="match status" value="1"/>
</dbReference>
<dbReference type="InterPro" id="IPR000008">
    <property type="entry name" value="C2_dom"/>
</dbReference>
<reference evidence="3" key="1">
    <citation type="journal article" date="2022" name="bioRxiv">
        <title>Sequencing and chromosome-scale assembly of the giantPleurodeles waltlgenome.</title>
        <authorList>
            <person name="Brown T."/>
            <person name="Elewa A."/>
            <person name="Iarovenko S."/>
            <person name="Subramanian E."/>
            <person name="Araus A.J."/>
            <person name="Petzold A."/>
            <person name="Susuki M."/>
            <person name="Suzuki K.-i.T."/>
            <person name="Hayashi T."/>
            <person name="Toyoda A."/>
            <person name="Oliveira C."/>
            <person name="Osipova E."/>
            <person name="Leigh N.D."/>
            <person name="Simon A."/>
            <person name="Yun M.H."/>
        </authorList>
    </citation>
    <scope>NUCLEOTIDE SEQUENCE</scope>
    <source>
        <strain evidence="3">20211129_DDA</strain>
        <tissue evidence="3">Liver</tissue>
    </source>
</reference>
<dbReference type="Pfam" id="PF00168">
    <property type="entry name" value="C2"/>
    <property type="match status" value="1"/>
</dbReference>
<accession>A0AAV7TRJ0</accession>
<dbReference type="FunFam" id="2.60.40.150:FF:000352">
    <property type="entry name" value="Uncharacterized protein"/>
    <property type="match status" value="1"/>
</dbReference>
<gene>
    <name evidence="3" type="ORF">NDU88_004071</name>
</gene>
<evidence type="ECO:0000259" key="2">
    <source>
        <dbReference type="PROSITE" id="PS50004"/>
    </source>
</evidence>
<evidence type="ECO:0000313" key="3">
    <source>
        <dbReference type="EMBL" id="KAJ1178829.1"/>
    </source>
</evidence>
<dbReference type="GO" id="GO:0031045">
    <property type="term" value="C:dense core granule"/>
    <property type="evidence" value="ECO:0007669"/>
    <property type="project" value="TreeGrafter"/>
</dbReference>
<dbReference type="Proteomes" id="UP001066276">
    <property type="component" value="Chromosome 3_2"/>
</dbReference>
<sequence>MTLNLYAVGNCTLDLKAFIAKVELTQVGTNATEKRDHPIRVEEDTVGEVLISLKCLPTAQRIEVGLLKVKCASLSISPHKDVYARIDIFGNQRKQKHQKSTLRAKSNLIVFNETFQFTLPDPVTKECLVLISMYQVQSTGKSLIGQASLGSGSNEDDHWQLMMQSARQPVAKWHPLLI</sequence>
<dbReference type="GO" id="GO:0001786">
    <property type="term" value="F:phosphatidylserine binding"/>
    <property type="evidence" value="ECO:0007669"/>
    <property type="project" value="TreeGrafter"/>
</dbReference>
<dbReference type="PANTHER" id="PTHR10024">
    <property type="entry name" value="SYNAPTOTAGMIN"/>
    <property type="match status" value="1"/>
</dbReference>
<feature type="domain" description="C2" evidence="2">
    <location>
        <begin position="45"/>
        <end position="174"/>
    </location>
</feature>
<dbReference type="GO" id="GO:0005544">
    <property type="term" value="F:calcium-dependent phospholipid binding"/>
    <property type="evidence" value="ECO:0007669"/>
    <property type="project" value="TreeGrafter"/>
</dbReference>
<dbReference type="PROSITE" id="PS50004">
    <property type="entry name" value="C2"/>
    <property type="match status" value="1"/>
</dbReference>
<name>A0AAV7TRJ0_PLEWA</name>
<comment type="similarity">
    <text evidence="1">Belongs to the synaptotagmin family.</text>
</comment>
<dbReference type="GO" id="GO:0048791">
    <property type="term" value="P:calcium ion-regulated exocytosis of neurotransmitter"/>
    <property type="evidence" value="ECO:0007669"/>
    <property type="project" value="TreeGrafter"/>
</dbReference>
<dbReference type="GO" id="GO:0030276">
    <property type="term" value="F:clathrin binding"/>
    <property type="evidence" value="ECO:0007669"/>
    <property type="project" value="TreeGrafter"/>
</dbReference>
<protein>
    <recommendedName>
        <fullName evidence="2">C2 domain-containing protein</fullName>
    </recommendedName>
</protein>
<organism evidence="3 4">
    <name type="scientific">Pleurodeles waltl</name>
    <name type="common">Iberian ribbed newt</name>
    <dbReference type="NCBI Taxonomy" id="8319"/>
    <lineage>
        <taxon>Eukaryota</taxon>
        <taxon>Metazoa</taxon>
        <taxon>Chordata</taxon>
        <taxon>Craniata</taxon>
        <taxon>Vertebrata</taxon>
        <taxon>Euteleostomi</taxon>
        <taxon>Amphibia</taxon>
        <taxon>Batrachia</taxon>
        <taxon>Caudata</taxon>
        <taxon>Salamandroidea</taxon>
        <taxon>Salamandridae</taxon>
        <taxon>Pleurodelinae</taxon>
        <taxon>Pleurodeles</taxon>
    </lineage>
</organism>
<keyword evidence="4" id="KW-1185">Reference proteome</keyword>
<evidence type="ECO:0000256" key="1">
    <source>
        <dbReference type="ARBA" id="ARBA00006996"/>
    </source>
</evidence>
<dbReference type="InterPro" id="IPR035892">
    <property type="entry name" value="C2_domain_sf"/>
</dbReference>
<dbReference type="Gene3D" id="2.60.40.150">
    <property type="entry name" value="C2 domain"/>
    <property type="match status" value="1"/>
</dbReference>
<dbReference type="GO" id="GO:0048488">
    <property type="term" value="P:synaptic vesicle endocytosis"/>
    <property type="evidence" value="ECO:0007669"/>
    <property type="project" value="TreeGrafter"/>
</dbReference>
<dbReference type="GO" id="GO:0005886">
    <property type="term" value="C:plasma membrane"/>
    <property type="evidence" value="ECO:0007669"/>
    <property type="project" value="TreeGrafter"/>
</dbReference>
<proteinExistence type="inferred from homology"/>
<dbReference type="GO" id="GO:0000149">
    <property type="term" value="F:SNARE binding"/>
    <property type="evidence" value="ECO:0007669"/>
    <property type="project" value="TreeGrafter"/>
</dbReference>
<dbReference type="AlphaFoldDB" id="A0AAV7TRJ0"/>
<comment type="caution">
    <text evidence="3">The sequence shown here is derived from an EMBL/GenBank/DDBJ whole genome shotgun (WGS) entry which is preliminary data.</text>
</comment>